<feature type="region of interest" description="Disordered" evidence="9">
    <location>
        <begin position="1"/>
        <end position="22"/>
    </location>
</feature>
<evidence type="ECO:0000313" key="11">
    <source>
        <dbReference type="Proteomes" id="UP001310594"/>
    </source>
</evidence>
<comment type="similarity">
    <text evidence="2">Belongs to the MAD1 family.</text>
</comment>
<dbReference type="GO" id="GO:0032259">
    <property type="term" value="P:methylation"/>
    <property type="evidence" value="ECO:0007669"/>
    <property type="project" value="UniProtKB-KW"/>
</dbReference>
<keyword evidence="4" id="KW-0132">Cell division</keyword>
<dbReference type="GO" id="GO:0000776">
    <property type="term" value="C:kinetochore"/>
    <property type="evidence" value="ECO:0007669"/>
    <property type="project" value="TreeGrafter"/>
</dbReference>
<dbReference type="Gene3D" id="6.10.250.90">
    <property type="match status" value="1"/>
</dbReference>
<sequence>MTARNQPTYDFLSGSPAQAQQPLRETLKQSVVSRGDINNENLRAQVNTLQYELDSLRHEKEVTALSHQTLLRDALSRSETLTTRLQTAESLAKTSAQTSEALARELQEERDRSTNERILLEKKIRSLQEDSRQLREDLEESNAELASRERESRYAGEEQERKYETLRASVEGVQQDLEQKMAALQGTQQRLAAKETEVGELENEVLRLRATAGDSETLAVVKKELSEQMGYIKKLEVTSREQNAELRNYRKQQKGIEIVEEEKRALEARVRMMEDLRRELAEQQLQRRILEDERRGWTSYLENQADGEGMRFGSPEEMAKAFLQERVERLGLVDRLGALQPELSVRDENIRSLEDERVRLLGELETLRAGQAAAPPPMPESRARLRLERQLNLAKKEVEYLRAQAKAAEAEETEFGLNTSIDEEHTRRIQALESMVEEFRTECQTLHAELSNIATLEVQPSATAVISPQKRPREDDDNDERLGELRRKTRSLQDELDVLRSSNAGLRAELEVCGKQLTALRSASRTRTLELRSNPTAEVEKVKMLTLTTLREENKALLAQLEGKPHSAKVVPISTLESVRLEVREREETIKGLEKKMLRLKQIWSSKALEFREAVASILGWKIDFMPNGRVSVSSLLYPDTVVVDEETGEEVVEANCIVFDGEQGTMKVSGGPRSAFAGVLAGGIEFWVEGRKSVPGFLAASTLEFYERGVAAGEGGGVEG</sequence>
<comment type="subcellular location">
    <subcellularLocation>
        <location evidence="1">Nucleus</location>
    </subcellularLocation>
</comment>
<evidence type="ECO:0000256" key="9">
    <source>
        <dbReference type="SAM" id="MobiDB-lite"/>
    </source>
</evidence>
<dbReference type="SUPFAM" id="SSF75704">
    <property type="entry name" value="Mitotic arrest deficient-like 1, Mad1"/>
    <property type="match status" value="1"/>
</dbReference>
<dbReference type="GO" id="GO:0072686">
    <property type="term" value="C:mitotic spindle"/>
    <property type="evidence" value="ECO:0007669"/>
    <property type="project" value="TreeGrafter"/>
</dbReference>
<protein>
    <recommendedName>
        <fullName evidence="3">Spindle assembly checkpoint component MAD1</fullName>
    </recommendedName>
</protein>
<keyword evidence="7" id="KW-0131">Cell cycle</keyword>
<dbReference type="EMBL" id="JAVRQU010000003">
    <property type="protein sequence ID" value="KAK5705498.1"/>
    <property type="molecule type" value="Genomic_DNA"/>
</dbReference>
<feature type="coiled-coil region" evidence="8">
    <location>
        <begin position="350"/>
        <end position="449"/>
    </location>
</feature>
<dbReference type="GO" id="GO:0051301">
    <property type="term" value="P:cell division"/>
    <property type="evidence" value="ECO:0007669"/>
    <property type="project" value="UniProtKB-KW"/>
</dbReference>
<dbReference type="Gene3D" id="1.20.5.170">
    <property type="match status" value="1"/>
</dbReference>
<keyword evidence="10" id="KW-0489">Methyltransferase</keyword>
<dbReference type="GO" id="GO:0008168">
    <property type="term" value="F:methyltransferase activity"/>
    <property type="evidence" value="ECO:0007669"/>
    <property type="project" value="UniProtKB-KW"/>
</dbReference>
<dbReference type="Gene3D" id="3.30.457.60">
    <property type="match status" value="1"/>
</dbReference>
<keyword evidence="6" id="KW-0539">Nucleus</keyword>
<dbReference type="GO" id="GO:0051315">
    <property type="term" value="P:attachment of mitotic spindle microtubules to kinetochore"/>
    <property type="evidence" value="ECO:0007669"/>
    <property type="project" value="TreeGrafter"/>
</dbReference>
<evidence type="ECO:0000256" key="1">
    <source>
        <dbReference type="ARBA" id="ARBA00004123"/>
    </source>
</evidence>
<accession>A0AAN7WBR2</accession>
<dbReference type="GO" id="GO:0007094">
    <property type="term" value="P:mitotic spindle assembly checkpoint signaling"/>
    <property type="evidence" value="ECO:0007669"/>
    <property type="project" value="InterPro"/>
</dbReference>
<evidence type="ECO:0000256" key="8">
    <source>
        <dbReference type="SAM" id="Coils"/>
    </source>
</evidence>
<gene>
    <name evidence="10" type="primary">MAD1</name>
    <name evidence="10" type="ORF">LTR97_002617</name>
</gene>
<feature type="region of interest" description="Disordered" evidence="9">
    <location>
        <begin position="131"/>
        <end position="160"/>
    </location>
</feature>
<dbReference type="AlphaFoldDB" id="A0AAN7WBR2"/>
<keyword evidence="8" id="KW-0175">Coiled coil</keyword>
<evidence type="ECO:0000256" key="6">
    <source>
        <dbReference type="ARBA" id="ARBA00023242"/>
    </source>
</evidence>
<dbReference type="GO" id="GO:0005635">
    <property type="term" value="C:nuclear envelope"/>
    <property type="evidence" value="ECO:0007669"/>
    <property type="project" value="TreeGrafter"/>
</dbReference>
<dbReference type="Proteomes" id="UP001310594">
    <property type="component" value="Unassembled WGS sequence"/>
</dbReference>
<reference evidence="10" key="1">
    <citation type="submission" date="2023-08" db="EMBL/GenBank/DDBJ databases">
        <title>Black Yeasts Isolated from many extreme environments.</title>
        <authorList>
            <person name="Coleine C."/>
            <person name="Stajich J.E."/>
            <person name="Selbmann L."/>
        </authorList>
    </citation>
    <scope>NUCLEOTIDE SEQUENCE</scope>
    <source>
        <strain evidence="10">CCFEE 5810</strain>
    </source>
</reference>
<name>A0AAN7WBR2_9PEZI</name>
<feature type="compositionally biased region" description="Basic and acidic residues" evidence="9">
    <location>
        <begin position="146"/>
        <end position="160"/>
    </location>
</feature>
<evidence type="ECO:0000256" key="5">
    <source>
        <dbReference type="ARBA" id="ARBA00022776"/>
    </source>
</evidence>
<comment type="caution">
    <text evidence="10">The sequence shown here is derived from an EMBL/GenBank/DDBJ whole genome shotgun (WGS) entry which is preliminary data.</text>
</comment>
<dbReference type="PANTHER" id="PTHR23168">
    <property type="entry name" value="MITOTIC SPINDLE ASSEMBLY CHECKPOINT PROTEIN MAD1 MITOTIC ARREST DEFICIENT-LIKE PROTEIN 1"/>
    <property type="match status" value="1"/>
</dbReference>
<dbReference type="PANTHER" id="PTHR23168:SF0">
    <property type="entry name" value="MITOTIC SPINDLE ASSEMBLY CHECKPOINT PROTEIN MAD1"/>
    <property type="match status" value="1"/>
</dbReference>
<evidence type="ECO:0000256" key="4">
    <source>
        <dbReference type="ARBA" id="ARBA00022618"/>
    </source>
</evidence>
<dbReference type="InterPro" id="IPR008672">
    <property type="entry name" value="Mad1"/>
</dbReference>
<evidence type="ECO:0000256" key="7">
    <source>
        <dbReference type="ARBA" id="ARBA00023306"/>
    </source>
</evidence>
<evidence type="ECO:0000256" key="3">
    <source>
        <dbReference type="ARBA" id="ARBA00022019"/>
    </source>
</evidence>
<feature type="region of interest" description="Disordered" evidence="9">
    <location>
        <begin position="461"/>
        <end position="487"/>
    </location>
</feature>
<keyword evidence="5" id="KW-0498">Mitosis</keyword>
<evidence type="ECO:0000256" key="2">
    <source>
        <dbReference type="ARBA" id="ARBA00008029"/>
    </source>
</evidence>
<dbReference type="Pfam" id="PF05557">
    <property type="entry name" value="MAD"/>
    <property type="match status" value="1"/>
</dbReference>
<organism evidence="10 11">
    <name type="scientific">Elasticomyces elasticus</name>
    <dbReference type="NCBI Taxonomy" id="574655"/>
    <lineage>
        <taxon>Eukaryota</taxon>
        <taxon>Fungi</taxon>
        <taxon>Dikarya</taxon>
        <taxon>Ascomycota</taxon>
        <taxon>Pezizomycotina</taxon>
        <taxon>Dothideomycetes</taxon>
        <taxon>Dothideomycetidae</taxon>
        <taxon>Mycosphaerellales</taxon>
        <taxon>Teratosphaeriaceae</taxon>
        <taxon>Elasticomyces</taxon>
    </lineage>
</organism>
<evidence type="ECO:0000313" key="10">
    <source>
        <dbReference type="EMBL" id="KAK5705498.1"/>
    </source>
</evidence>
<feature type="coiled-coil region" evidence="8">
    <location>
        <begin position="576"/>
        <end position="603"/>
    </location>
</feature>
<proteinExistence type="inferred from homology"/>
<keyword evidence="10" id="KW-0808">Transferase</keyword>